<dbReference type="Proteomes" id="UP000244005">
    <property type="component" value="Unassembled WGS sequence"/>
</dbReference>
<proteinExistence type="predicted"/>
<gene>
    <name evidence="1" type="ORF">MARPO_0081s0020</name>
</gene>
<dbReference type="Gramene" id="Mp8g05190.1">
    <property type="protein sequence ID" value="Mp8g05190.1.cds1"/>
    <property type="gene ID" value="Mp8g05190"/>
</dbReference>
<protein>
    <submittedName>
        <fullName evidence="1">Uncharacterized protein</fullName>
    </submittedName>
</protein>
<name>A0A2R6WK98_MARPO</name>
<evidence type="ECO:0000313" key="1">
    <source>
        <dbReference type="EMBL" id="PTQ34290.1"/>
    </source>
</evidence>
<organism evidence="1 2">
    <name type="scientific">Marchantia polymorpha</name>
    <name type="common">Common liverwort</name>
    <name type="synonym">Marchantia aquatica</name>
    <dbReference type="NCBI Taxonomy" id="3197"/>
    <lineage>
        <taxon>Eukaryota</taxon>
        <taxon>Viridiplantae</taxon>
        <taxon>Streptophyta</taxon>
        <taxon>Embryophyta</taxon>
        <taxon>Marchantiophyta</taxon>
        <taxon>Marchantiopsida</taxon>
        <taxon>Marchantiidae</taxon>
        <taxon>Marchantiales</taxon>
        <taxon>Marchantiaceae</taxon>
        <taxon>Marchantia</taxon>
    </lineage>
</organism>
<dbReference type="EMBL" id="KZ772753">
    <property type="protein sequence ID" value="PTQ34290.1"/>
    <property type="molecule type" value="Genomic_DNA"/>
</dbReference>
<sequence length="81" mass="9188">MRTGLVYRDSGMSTRTISRESDALFQDMAVDCVSDISGRNMNARKLGHIIPFRVQNDDSEIRDTWILQQSSMVPGNELLKI</sequence>
<dbReference type="AlphaFoldDB" id="A0A2R6WK98"/>
<keyword evidence="2" id="KW-1185">Reference proteome</keyword>
<reference evidence="2" key="1">
    <citation type="journal article" date="2017" name="Cell">
        <title>Insights into land plant evolution garnered from the Marchantia polymorpha genome.</title>
        <authorList>
            <person name="Bowman J.L."/>
            <person name="Kohchi T."/>
            <person name="Yamato K.T."/>
            <person name="Jenkins J."/>
            <person name="Shu S."/>
            <person name="Ishizaki K."/>
            <person name="Yamaoka S."/>
            <person name="Nishihama R."/>
            <person name="Nakamura Y."/>
            <person name="Berger F."/>
            <person name="Adam C."/>
            <person name="Aki S.S."/>
            <person name="Althoff F."/>
            <person name="Araki T."/>
            <person name="Arteaga-Vazquez M.A."/>
            <person name="Balasubrmanian S."/>
            <person name="Barry K."/>
            <person name="Bauer D."/>
            <person name="Boehm C.R."/>
            <person name="Briginshaw L."/>
            <person name="Caballero-Perez J."/>
            <person name="Catarino B."/>
            <person name="Chen F."/>
            <person name="Chiyoda S."/>
            <person name="Chovatia M."/>
            <person name="Davies K.M."/>
            <person name="Delmans M."/>
            <person name="Demura T."/>
            <person name="Dierschke T."/>
            <person name="Dolan L."/>
            <person name="Dorantes-Acosta A.E."/>
            <person name="Eklund D.M."/>
            <person name="Florent S.N."/>
            <person name="Flores-Sandoval E."/>
            <person name="Fujiyama A."/>
            <person name="Fukuzawa H."/>
            <person name="Galik B."/>
            <person name="Grimanelli D."/>
            <person name="Grimwood J."/>
            <person name="Grossniklaus U."/>
            <person name="Hamada T."/>
            <person name="Haseloff J."/>
            <person name="Hetherington A.J."/>
            <person name="Higo A."/>
            <person name="Hirakawa Y."/>
            <person name="Hundley H.N."/>
            <person name="Ikeda Y."/>
            <person name="Inoue K."/>
            <person name="Inoue S.I."/>
            <person name="Ishida S."/>
            <person name="Jia Q."/>
            <person name="Kakita M."/>
            <person name="Kanazawa T."/>
            <person name="Kawai Y."/>
            <person name="Kawashima T."/>
            <person name="Kennedy M."/>
            <person name="Kinose K."/>
            <person name="Kinoshita T."/>
            <person name="Kohara Y."/>
            <person name="Koide E."/>
            <person name="Komatsu K."/>
            <person name="Kopischke S."/>
            <person name="Kubo M."/>
            <person name="Kyozuka J."/>
            <person name="Lagercrantz U."/>
            <person name="Lin S.S."/>
            <person name="Lindquist E."/>
            <person name="Lipzen A.M."/>
            <person name="Lu C.W."/>
            <person name="De Luna E."/>
            <person name="Martienssen R.A."/>
            <person name="Minamino N."/>
            <person name="Mizutani M."/>
            <person name="Mizutani M."/>
            <person name="Mochizuki N."/>
            <person name="Monte I."/>
            <person name="Mosher R."/>
            <person name="Nagasaki H."/>
            <person name="Nakagami H."/>
            <person name="Naramoto S."/>
            <person name="Nishitani K."/>
            <person name="Ohtani M."/>
            <person name="Okamoto T."/>
            <person name="Okumura M."/>
            <person name="Phillips J."/>
            <person name="Pollak B."/>
            <person name="Reinders A."/>
            <person name="Rovekamp M."/>
            <person name="Sano R."/>
            <person name="Sawa S."/>
            <person name="Schmid M.W."/>
            <person name="Shirakawa M."/>
            <person name="Solano R."/>
            <person name="Spunde A."/>
            <person name="Suetsugu N."/>
            <person name="Sugano S."/>
            <person name="Sugiyama A."/>
            <person name="Sun R."/>
            <person name="Suzuki Y."/>
            <person name="Takenaka M."/>
            <person name="Takezawa D."/>
            <person name="Tomogane H."/>
            <person name="Tsuzuki M."/>
            <person name="Ueda T."/>
            <person name="Umeda M."/>
            <person name="Ward J.M."/>
            <person name="Watanabe Y."/>
            <person name="Yazaki K."/>
            <person name="Yokoyama R."/>
            <person name="Yoshitake Y."/>
            <person name="Yotsui I."/>
            <person name="Zachgo S."/>
            <person name="Schmutz J."/>
        </authorList>
    </citation>
    <scope>NUCLEOTIDE SEQUENCE [LARGE SCALE GENOMIC DNA]</scope>
    <source>
        <strain evidence="2">Tak-1</strain>
    </source>
</reference>
<evidence type="ECO:0000313" key="2">
    <source>
        <dbReference type="Proteomes" id="UP000244005"/>
    </source>
</evidence>
<accession>A0A2R6WK98</accession>